<feature type="domain" description="PDZ" evidence="5">
    <location>
        <begin position="2340"/>
        <end position="2423"/>
    </location>
</feature>
<keyword evidence="2" id="KW-1003">Cell membrane</keyword>
<feature type="compositionally biased region" description="Low complexity" evidence="4">
    <location>
        <begin position="994"/>
        <end position="1003"/>
    </location>
</feature>
<feature type="region of interest" description="Disordered" evidence="4">
    <location>
        <begin position="516"/>
        <end position="953"/>
    </location>
</feature>
<feature type="domain" description="PDZ" evidence="5">
    <location>
        <begin position="1436"/>
        <end position="1503"/>
    </location>
</feature>
<evidence type="ECO:0000256" key="3">
    <source>
        <dbReference type="ARBA" id="ARBA00022737"/>
    </source>
</evidence>
<protein>
    <recommendedName>
        <fullName evidence="5">PDZ domain-containing protein</fullName>
    </recommendedName>
</protein>
<feature type="domain" description="PDZ" evidence="5">
    <location>
        <begin position="1755"/>
        <end position="1841"/>
    </location>
</feature>
<dbReference type="Gene3D" id="2.30.42.10">
    <property type="match status" value="9"/>
</dbReference>
<feature type="compositionally biased region" description="Low complexity" evidence="4">
    <location>
        <begin position="1222"/>
        <end position="1234"/>
    </location>
</feature>
<keyword evidence="2" id="KW-0472">Membrane</keyword>
<feature type="region of interest" description="Disordered" evidence="4">
    <location>
        <begin position="2216"/>
        <end position="2235"/>
    </location>
</feature>
<feature type="region of interest" description="Disordered" evidence="4">
    <location>
        <begin position="192"/>
        <end position="219"/>
    </location>
</feature>
<feature type="compositionally biased region" description="Polar residues" evidence="4">
    <location>
        <begin position="248"/>
        <end position="257"/>
    </location>
</feature>
<accession>A0A814BSH4</accession>
<feature type="compositionally biased region" description="Polar residues" evidence="4">
    <location>
        <begin position="573"/>
        <end position="583"/>
    </location>
</feature>
<comment type="caution">
    <text evidence="6">The sequence shown here is derived from an EMBL/GenBank/DDBJ whole genome shotgun (WGS) entry which is preliminary data.</text>
</comment>
<feature type="region of interest" description="Disordered" evidence="4">
    <location>
        <begin position="248"/>
        <end position="287"/>
    </location>
</feature>
<dbReference type="PANTHER" id="PTHR14191:SF3">
    <property type="entry name" value="NA(+)_H(+) EXCHANGE REGULATORY COFACTOR-LIKE PROTEIN NRFL-1"/>
    <property type="match status" value="1"/>
</dbReference>
<organism evidence="6 7">
    <name type="scientific">Adineta ricciae</name>
    <name type="common">Rotifer</name>
    <dbReference type="NCBI Taxonomy" id="249248"/>
    <lineage>
        <taxon>Eukaryota</taxon>
        <taxon>Metazoa</taxon>
        <taxon>Spiralia</taxon>
        <taxon>Gnathifera</taxon>
        <taxon>Rotifera</taxon>
        <taxon>Eurotatoria</taxon>
        <taxon>Bdelloidea</taxon>
        <taxon>Adinetida</taxon>
        <taxon>Adinetidae</taxon>
        <taxon>Adineta</taxon>
    </lineage>
</organism>
<dbReference type="Pfam" id="PF17820">
    <property type="entry name" value="PDZ_6"/>
    <property type="match status" value="4"/>
</dbReference>
<reference evidence="6" key="1">
    <citation type="submission" date="2021-02" db="EMBL/GenBank/DDBJ databases">
        <authorList>
            <person name="Nowell W R."/>
        </authorList>
    </citation>
    <scope>NUCLEOTIDE SEQUENCE</scope>
</reference>
<feature type="domain" description="PDZ" evidence="5">
    <location>
        <begin position="1594"/>
        <end position="1674"/>
    </location>
</feature>
<evidence type="ECO:0000256" key="2">
    <source>
        <dbReference type="ARBA" id="ARBA00022475"/>
    </source>
</evidence>
<dbReference type="Proteomes" id="UP000663852">
    <property type="component" value="Unassembled WGS sequence"/>
</dbReference>
<feature type="region of interest" description="Disordered" evidence="4">
    <location>
        <begin position="1553"/>
        <end position="1593"/>
    </location>
</feature>
<dbReference type="InterPro" id="IPR001478">
    <property type="entry name" value="PDZ"/>
</dbReference>
<dbReference type="GO" id="GO:0072659">
    <property type="term" value="P:protein localization to plasma membrane"/>
    <property type="evidence" value="ECO:0007669"/>
    <property type="project" value="TreeGrafter"/>
</dbReference>
<dbReference type="InterPro" id="IPR036034">
    <property type="entry name" value="PDZ_sf"/>
</dbReference>
<dbReference type="SUPFAM" id="SSF50156">
    <property type="entry name" value="PDZ domain-like"/>
    <property type="match status" value="9"/>
</dbReference>
<dbReference type="PROSITE" id="PS50106">
    <property type="entry name" value="PDZ"/>
    <property type="match status" value="9"/>
</dbReference>
<feature type="region of interest" description="Disordered" evidence="4">
    <location>
        <begin position="1903"/>
        <end position="2030"/>
    </location>
</feature>
<feature type="compositionally biased region" description="Polar residues" evidence="4">
    <location>
        <begin position="851"/>
        <end position="863"/>
    </location>
</feature>
<feature type="region of interest" description="Disordered" evidence="4">
    <location>
        <begin position="968"/>
        <end position="1007"/>
    </location>
</feature>
<gene>
    <name evidence="6" type="ORF">EDS130_LOCUS11313</name>
</gene>
<feature type="region of interest" description="Disordered" evidence="4">
    <location>
        <begin position="1"/>
        <end position="44"/>
    </location>
</feature>
<feature type="region of interest" description="Disordered" evidence="4">
    <location>
        <begin position="2042"/>
        <end position="2089"/>
    </location>
</feature>
<dbReference type="InterPro" id="IPR041489">
    <property type="entry name" value="PDZ_6"/>
</dbReference>
<feature type="compositionally biased region" description="Polar residues" evidence="4">
    <location>
        <begin position="815"/>
        <end position="824"/>
    </location>
</feature>
<evidence type="ECO:0000256" key="1">
    <source>
        <dbReference type="ARBA" id="ARBA00004236"/>
    </source>
</evidence>
<feature type="compositionally biased region" description="Basic and acidic residues" evidence="4">
    <location>
        <begin position="932"/>
        <end position="943"/>
    </location>
</feature>
<dbReference type="GO" id="GO:0043495">
    <property type="term" value="F:protein-membrane adaptor activity"/>
    <property type="evidence" value="ECO:0007669"/>
    <property type="project" value="TreeGrafter"/>
</dbReference>
<feature type="compositionally biased region" description="Low complexity" evidence="4">
    <location>
        <begin position="1990"/>
        <end position="2004"/>
    </location>
</feature>
<evidence type="ECO:0000313" key="7">
    <source>
        <dbReference type="Proteomes" id="UP000663852"/>
    </source>
</evidence>
<dbReference type="OrthoDB" id="10009200at2759"/>
<feature type="region of interest" description="Disordered" evidence="4">
    <location>
        <begin position="1355"/>
        <end position="1415"/>
    </location>
</feature>
<evidence type="ECO:0000313" key="6">
    <source>
        <dbReference type="EMBL" id="CAF0931410.1"/>
    </source>
</evidence>
<feature type="compositionally biased region" description="Low complexity" evidence="4">
    <location>
        <begin position="1675"/>
        <end position="1689"/>
    </location>
</feature>
<feature type="region of interest" description="Disordered" evidence="4">
    <location>
        <begin position="1120"/>
        <end position="1167"/>
    </location>
</feature>
<dbReference type="PANTHER" id="PTHR14191">
    <property type="entry name" value="PDZ DOMAIN CONTAINING PROTEIN"/>
    <property type="match status" value="1"/>
</dbReference>
<dbReference type="EMBL" id="CAJNOJ010000041">
    <property type="protein sequence ID" value="CAF0931410.1"/>
    <property type="molecule type" value="Genomic_DNA"/>
</dbReference>
<feature type="compositionally biased region" description="Low complexity" evidence="4">
    <location>
        <begin position="1572"/>
        <end position="1591"/>
    </location>
</feature>
<keyword evidence="3" id="KW-0677">Repeat</keyword>
<feature type="compositionally biased region" description="Polar residues" evidence="4">
    <location>
        <begin position="1242"/>
        <end position="1253"/>
    </location>
</feature>
<feature type="compositionally biased region" description="Low complexity" evidence="4">
    <location>
        <begin position="26"/>
        <end position="40"/>
    </location>
</feature>
<dbReference type="Pfam" id="PF00595">
    <property type="entry name" value="PDZ"/>
    <property type="match status" value="5"/>
</dbReference>
<feature type="compositionally biased region" description="Basic and acidic residues" evidence="4">
    <location>
        <begin position="599"/>
        <end position="612"/>
    </location>
</feature>
<evidence type="ECO:0000256" key="4">
    <source>
        <dbReference type="SAM" id="MobiDB-lite"/>
    </source>
</evidence>
<feature type="domain" description="PDZ" evidence="5">
    <location>
        <begin position="2126"/>
        <end position="2191"/>
    </location>
</feature>
<feature type="compositionally biased region" description="Polar residues" evidence="4">
    <location>
        <begin position="1962"/>
        <end position="1980"/>
    </location>
</feature>
<name>A0A814BSH4_ADIRI</name>
<feature type="compositionally biased region" description="Polar residues" evidence="4">
    <location>
        <begin position="1694"/>
        <end position="1720"/>
    </location>
</feature>
<feature type="compositionally biased region" description="Polar residues" evidence="4">
    <location>
        <begin position="1120"/>
        <end position="1162"/>
    </location>
</feature>
<dbReference type="CDD" id="cd06768">
    <property type="entry name" value="PDZ_NHERF-like"/>
    <property type="match status" value="1"/>
</dbReference>
<feature type="compositionally biased region" description="Polar residues" evidence="4">
    <location>
        <begin position="374"/>
        <end position="390"/>
    </location>
</feature>
<feature type="region of interest" description="Disordered" evidence="4">
    <location>
        <begin position="1672"/>
        <end position="1720"/>
    </location>
</feature>
<proteinExistence type="predicted"/>
<feature type="domain" description="PDZ" evidence="5">
    <location>
        <begin position="1271"/>
        <end position="1333"/>
    </location>
</feature>
<feature type="compositionally biased region" description="Polar residues" evidence="4">
    <location>
        <begin position="968"/>
        <end position="981"/>
    </location>
</feature>
<feature type="region of interest" description="Disordered" evidence="4">
    <location>
        <begin position="1192"/>
        <end position="1256"/>
    </location>
</feature>
<feature type="compositionally biased region" description="Polar residues" evidence="4">
    <location>
        <begin position="1"/>
        <end position="18"/>
    </location>
</feature>
<feature type="compositionally biased region" description="Basic and acidic residues" evidence="4">
    <location>
        <begin position="865"/>
        <end position="883"/>
    </location>
</feature>
<feature type="domain" description="PDZ" evidence="5">
    <location>
        <begin position="404"/>
        <end position="476"/>
    </location>
</feature>
<feature type="domain" description="PDZ" evidence="5">
    <location>
        <begin position="1032"/>
        <end position="1117"/>
    </location>
</feature>
<feature type="compositionally biased region" description="Polar residues" evidence="4">
    <location>
        <begin position="2072"/>
        <end position="2089"/>
    </location>
</feature>
<feature type="compositionally biased region" description="Polar residues" evidence="4">
    <location>
        <begin position="2005"/>
        <end position="2018"/>
    </location>
</feature>
<feature type="compositionally biased region" description="Basic and acidic residues" evidence="4">
    <location>
        <begin position="361"/>
        <end position="371"/>
    </location>
</feature>
<feature type="compositionally biased region" description="Polar residues" evidence="4">
    <location>
        <begin position="516"/>
        <end position="549"/>
    </location>
</feature>
<feature type="compositionally biased region" description="Polar residues" evidence="4">
    <location>
        <begin position="192"/>
        <end position="206"/>
    </location>
</feature>
<sequence length="2484" mass="272417">MMQVGTNQSATYHSQPALSTAGGQPGRSSSNSRQQPQQSQYDTDQLANIRPRLCVLRKWPHYDGYGVHLARNQHWLGLRIGDVEPNSPAESGGLLREDVVLAVNGHSVENDDFFVILSFIQHELEGDQIRFLVLDPHSADLARRHNLNIDENYRGCVRMETPTLTVSPEKLLYDQWRTTNAADPAAAQTTINLGPTLSLNPDQAPTNAPRYREASPRAGGDDVYTFLPYSDHALENGKTFFEILFEQSPQSATQSESTPRRPTDDSSNQARTGDNDNSEDTHHGSHIKDGIKNLAKTGLENIKSVIPTLSHSEKHKSDKNDSKRGNDSEPAGSSTNRAASPSLVDKIKDKLKRSPSPTRTAGKEKQSEPYDRLWQSSSPSEAAQDTNNNLGLGPRMCSVTLRPGDSIGISLQQDKDFSHIIKHVEPNSAADYAGIERDDCIISLNDIPLLHVTYQEVLNTLKRYRNEPNLDFLVAKKSYLLKSNQNNTAAEVLPSSNIPSTVPPTQALEQLFNKYNNEQNPPYDQTNSSNQVRETVSTSTPNDRLSPQFDNDRYLSKSQQGQILHGVGPATADQPSWGVSSGKSNDEVPLSGDSSIRSTSRDRRPDADESKGRNSSLDGSLKPLQVGITNPAASQQSANTTPNLNESAQRTSRPTSSDGQRESSPSSNTNRGGSRANETLQHIPAAVPITPGQPSSTKRDYEQGSTQPAPSSQADTHLGPKKAMSIPSKPPKANPSLTGGYTDTDDDDLSDISERSREEDTSEPIASKNDGQSNVANLLKKSMPGFGSAYDSTNPNSNLSNTNLPVDSTYPIPERQTSASSTPARTVVKARRLDKSDSEDTMSESERSYLPSKSATPVKTTVQARRLEKTDSDDPRVDAEKLINTRQVVQARRLEKADSDENISTADSLVTKPSADSFYSPIESNDDETDADERPGKSWRQQEKNNNVPEKTADEKLNELLTKSANLQAKQQSIDTKNNNVKAAEESDEDNGASSSEEGSIESQKTPMQLGTMALATMSLSQLKEQGYELHNIQLMQPTETSPVGLKLTKQQEPLQYIITAVAKGTKADLAGLRIDDWLIKIDDKDIRLTEFSEVSHEIRQLLTNAGLINLVIARKKSPTSSPAIKQVETQRSPAVSSSSPQTDSFYRQPKNLNAQSLLTTDITRDTPDSSQVRFMADQSQNTTTVRAQRLSAPGRENASNAPGAPLSVGITNPISDESATRSPRSHSSSPSRSPTREFPVNRQQKASLTEQPSEVIDPNEIRQIVLKEAIGLDFNSFIPDGESNTQTHFISNVQASSMADKAGLRDGDRILTVNGVDVRNAVHEDVRQMMQNKKPLQLTVVNDPKYLELIESVKRNQSKSEGTLDKNNAPPPDYETLKRTMTSSLSEPTSRSRTSPKKSSDDTTNSSSNIRSKDDLSKNLNTLFTDNNGAVQVKHCLLKKEPNYNGYGLLLRYQNGLHLIDQVEQDSPAYNSGLREDDVILFVDQKNVEQMTHDDVKILIRKLSLSNTDIDLILIRKSDMQRYKTYQEKNTLNWQGIFDHELPAEPRKIDQQETKNLRPINDPVTVPRQGSTSSSKQSAPAPPSSASESSTRICTLIPSPERTAGFALSGTAPPPYVICQIEKGSPAEKAGLLLNDTLLSINGKSVVESEYKDTVKLIKEALQQKSVELVVRGQSTSQSRTKSNSQSSMPDPRNSSLGSYDNNNAGNSGSVGPESSTRGANAVEEYQNRDKSSSSVGAGSSKQRNKELSYSLRLCHLHPTNGDGTQAATFGFELSEEPDYEYPLILRVEPHSSAEGAGLQSRDILLKINDKKTKGLVYEKVKKEIEKAKRDGRLEMLVVDQETFDYCKRTKKPMKEPELKVKHIFPKSRSSASFHKLPLLQTTTTASSLSSRDSLEQLNNSITKHDENSASHQRLPVGFGLTTSRETDSENEEEEQQPNQRGRNAPAKTVPSIPPVKFDLNTPTSSLNTPSQRQHQPESSPLKFLDPAQTSAQRSSITSTSSQNGANLSRSATSLNQTSSKDSKGSKTKAIPHAINNLFHKFGHSKSSKPENDVLARTTTSTKGRAPSPPTSRYGSTRLDNPYASQSFDTVNSNTTSVLPASSIQDTVRSTVSTGSFDYLRGPRRCVIKVDRKKGLGFVLSATGDYDHTITDVEKYSAADTAGLQVNDEVLEVDGVDVRNVTHEQVVDMVVSAMRTNESIELRVIEGHARGAYPSTVDNEKQTNTNNNNNIVPTSTIHSQRTTAVLSDDLSDINSSVSPFDSINQQKIATSYPNLPGQLRQIDGFTSRALSGSVPALATGITASPGVLHHPKSISISSEKGSITKLSDISSQDAPVARLCRVRKFATSPFYGFFLCGDPKKLGRVFISDVTKHSPAAVCGLRDGDRIIEVNGTTVQALTYETILDKIKQHMARDDLELLVLDKKSVHWYRERNYPITSRTLPTIVHIEPIINETTSEIQSSEVPSTQTRMVGFADRRVSKTGL</sequence>
<dbReference type="InterPro" id="IPR051067">
    <property type="entry name" value="NHER"/>
</dbReference>
<evidence type="ECO:0000259" key="5">
    <source>
        <dbReference type="PROSITE" id="PS50106"/>
    </source>
</evidence>
<dbReference type="GO" id="GO:0016324">
    <property type="term" value="C:apical plasma membrane"/>
    <property type="evidence" value="ECO:0007669"/>
    <property type="project" value="TreeGrafter"/>
</dbReference>
<feature type="region of interest" description="Disordered" evidence="4">
    <location>
        <begin position="305"/>
        <end position="394"/>
    </location>
</feature>
<feature type="compositionally biased region" description="Polar residues" evidence="4">
    <location>
        <begin position="703"/>
        <end position="715"/>
    </location>
</feature>
<dbReference type="CDD" id="cd00136">
    <property type="entry name" value="PDZ_canonical"/>
    <property type="match status" value="3"/>
</dbReference>
<feature type="domain" description="PDZ" evidence="5">
    <location>
        <begin position="53"/>
        <end position="110"/>
    </location>
</feature>
<dbReference type="SMART" id="SM00228">
    <property type="entry name" value="PDZ"/>
    <property type="match status" value="9"/>
</dbReference>
<feature type="compositionally biased region" description="Low complexity" evidence="4">
    <location>
        <begin position="792"/>
        <end position="805"/>
    </location>
</feature>
<comment type="subcellular location">
    <subcellularLocation>
        <location evidence="1">Cell membrane</location>
    </subcellularLocation>
</comment>
<feature type="compositionally biased region" description="Polar residues" evidence="4">
    <location>
        <begin position="627"/>
        <end position="680"/>
    </location>
</feature>
<feature type="compositionally biased region" description="Basic and acidic residues" evidence="4">
    <location>
        <begin position="311"/>
        <end position="327"/>
    </location>
</feature>